<dbReference type="AlphaFoldDB" id="A0A9P1BRC3"/>
<feature type="coiled-coil region" evidence="7">
    <location>
        <begin position="242"/>
        <end position="269"/>
    </location>
</feature>
<dbReference type="Gene3D" id="6.10.250.90">
    <property type="match status" value="1"/>
</dbReference>
<evidence type="ECO:0000256" key="8">
    <source>
        <dbReference type="SAM" id="MobiDB-lite"/>
    </source>
</evidence>
<evidence type="ECO:0000313" key="12">
    <source>
        <dbReference type="Proteomes" id="UP001152797"/>
    </source>
</evidence>
<dbReference type="Pfam" id="PF05557">
    <property type="entry name" value="MAD"/>
    <property type="match status" value="1"/>
</dbReference>
<dbReference type="GO" id="GO:0007094">
    <property type="term" value="P:mitotic spindle assembly checkpoint signaling"/>
    <property type="evidence" value="ECO:0007669"/>
    <property type="project" value="InterPro"/>
</dbReference>
<evidence type="ECO:0000256" key="6">
    <source>
        <dbReference type="ARBA" id="ARBA00023306"/>
    </source>
</evidence>
<sequence>MWEAGAKSRLEEVCHDIDHFLDPSSASDCHLSSLGPSGPSDSTKETKETKTLSKGQEALEIQRLSRRNEDLKQQLEDCQHEFKTRLQPKLLSRESEQRREDMDLDAKVKKRRLSEMENELAKLRQERDLLEYELKEAQEERQREKASRLKATEECRKQEEDLKNTISSLESELQNSKQSQLPLKTNPDAWKARVSELEQEVFYLRLLLKDWYPEHELASQLRSKHVEFEHEMHESHKTVEDLLHAKERILSLEQEKISLQAALEIQEASLKQCKDAASQSTRAKQDQALYEASIADILHAARQLGPELPEDIGDPTPANLRIAWSRLHSHWTKEAHKTFELEQKLHDAADQQNQFKTEMNKLQIDMSLANLQSTELQGRLKESEDTVQNLKAQNSVLREALAGKHMQFPEIHGEVDAKMIRTADSFQEAQQEAVEVIKREAAVLKNEVGRLADVERKLRKVEGVNAELWQANKELERRILQLHSQEIDVANADYDPRTTKILHLVRGPQDEAAGSGCDLEQQQAARQLERYKKATKKYVSEFREGLYHLLGWKVEMRGDGNSLRWHLTSRYGQVRQELVFQLRPGRSGQPAEFDLLGTPWAEQLQTDRQAMSYLEVYNSIPGFLAHVTVDRLAQQTFTR</sequence>
<dbReference type="EMBL" id="CAMXCT030000384">
    <property type="protein sequence ID" value="CAL4765351.1"/>
    <property type="molecule type" value="Genomic_DNA"/>
</dbReference>
<feature type="region of interest" description="Disordered" evidence="8">
    <location>
        <begin position="140"/>
        <end position="160"/>
    </location>
</feature>
<evidence type="ECO:0000313" key="10">
    <source>
        <dbReference type="EMBL" id="CAL1131414.1"/>
    </source>
</evidence>
<evidence type="ECO:0000256" key="7">
    <source>
        <dbReference type="SAM" id="Coils"/>
    </source>
</evidence>
<evidence type="ECO:0000313" key="11">
    <source>
        <dbReference type="EMBL" id="CAL4765351.1"/>
    </source>
</evidence>
<keyword evidence="3" id="KW-0132">Cell division</keyword>
<name>A0A9P1BRC3_9DINO</name>
<keyword evidence="5" id="KW-0539">Nucleus</keyword>
<keyword evidence="4" id="KW-0498">Mitosis</keyword>
<dbReference type="PANTHER" id="PTHR23168:SF0">
    <property type="entry name" value="MITOTIC SPINDLE ASSEMBLY CHECKPOINT PROTEIN MAD1"/>
    <property type="match status" value="1"/>
</dbReference>
<evidence type="ECO:0000256" key="4">
    <source>
        <dbReference type="ARBA" id="ARBA00022776"/>
    </source>
</evidence>
<dbReference type="Gene3D" id="3.30.457.60">
    <property type="match status" value="1"/>
</dbReference>
<keyword evidence="6" id="KW-0131">Cell cycle</keyword>
<dbReference type="PANTHER" id="PTHR23168">
    <property type="entry name" value="MITOTIC SPINDLE ASSEMBLY CHECKPOINT PROTEIN MAD1 MITOTIC ARREST DEFICIENT-LIKE PROTEIN 1"/>
    <property type="match status" value="1"/>
</dbReference>
<dbReference type="OrthoDB" id="411599at2759"/>
<evidence type="ECO:0000256" key="5">
    <source>
        <dbReference type="ARBA" id="ARBA00023242"/>
    </source>
</evidence>
<dbReference type="Proteomes" id="UP001152797">
    <property type="component" value="Unassembled WGS sequence"/>
</dbReference>
<gene>
    <name evidence="9" type="ORF">C1SCF055_LOCUS6128</name>
</gene>
<reference evidence="10" key="2">
    <citation type="submission" date="2024-04" db="EMBL/GenBank/DDBJ databases">
        <authorList>
            <person name="Chen Y."/>
            <person name="Shah S."/>
            <person name="Dougan E. K."/>
            <person name="Thang M."/>
            <person name="Chan C."/>
        </authorList>
    </citation>
    <scope>NUCLEOTIDE SEQUENCE [LARGE SCALE GENOMIC DNA]</scope>
</reference>
<organism evidence="9">
    <name type="scientific">Cladocopium goreaui</name>
    <dbReference type="NCBI Taxonomy" id="2562237"/>
    <lineage>
        <taxon>Eukaryota</taxon>
        <taxon>Sar</taxon>
        <taxon>Alveolata</taxon>
        <taxon>Dinophyceae</taxon>
        <taxon>Suessiales</taxon>
        <taxon>Symbiodiniaceae</taxon>
        <taxon>Cladocopium</taxon>
    </lineage>
</organism>
<comment type="subcellular location">
    <subcellularLocation>
        <location evidence="1">Nucleus</location>
    </subcellularLocation>
</comment>
<comment type="caution">
    <text evidence="9">The sequence shown here is derived from an EMBL/GenBank/DDBJ whole genome shotgun (WGS) entry which is preliminary data.</text>
</comment>
<dbReference type="EMBL" id="CAMXCT010000384">
    <property type="protein sequence ID" value="CAI3978039.1"/>
    <property type="molecule type" value="Genomic_DNA"/>
</dbReference>
<protein>
    <submittedName>
        <fullName evidence="11">Hemicentin-1</fullName>
    </submittedName>
</protein>
<comment type="similarity">
    <text evidence="2">Belongs to the MAD1 family.</text>
</comment>
<feature type="coiled-coil region" evidence="7">
    <location>
        <begin position="373"/>
        <end position="400"/>
    </location>
</feature>
<keyword evidence="12" id="KW-1185">Reference proteome</keyword>
<dbReference type="GO" id="GO:0051301">
    <property type="term" value="P:cell division"/>
    <property type="evidence" value="ECO:0007669"/>
    <property type="project" value="UniProtKB-KW"/>
</dbReference>
<dbReference type="GO" id="GO:0072686">
    <property type="term" value="C:mitotic spindle"/>
    <property type="evidence" value="ECO:0007669"/>
    <property type="project" value="TreeGrafter"/>
</dbReference>
<dbReference type="GO" id="GO:0005635">
    <property type="term" value="C:nuclear envelope"/>
    <property type="evidence" value="ECO:0007669"/>
    <property type="project" value="TreeGrafter"/>
</dbReference>
<evidence type="ECO:0000256" key="1">
    <source>
        <dbReference type="ARBA" id="ARBA00004123"/>
    </source>
</evidence>
<evidence type="ECO:0000313" key="9">
    <source>
        <dbReference type="EMBL" id="CAI3978039.1"/>
    </source>
</evidence>
<accession>A0A9P1BRC3</accession>
<reference evidence="9" key="1">
    <citation type="submission" date="2022-10" db="EMBL/GenBank/DDBJ databases">
        <authorList>
            <person name="Chen Y."/>
            <person name="Dougan E. K."/>
            <person name="Chan C."/>
            <person name="Rhodes N."/>
            <person name="Thang M."/>
        </authorList>
    </citation>
    <scope>NUCLEOTIDE SEQUENCE</scope>
</reference>
<dbReference type="GO" id="GO:0000776">
    <property type="term" value="C:kinetochore"/>
    <property type="evidence" value="ECO:0007669"/>
    <property type="project" value="TreeGrafter"/>
</dbReference>
<feature type="region of interest" description="Disordered" evidence="8">
    <location>
        <begin position="25"/>
        <end position="66"/>
    </location>
</feature>
<feature type="compositionally biased region" description="Low complexity" evidence="8">
    <location>
        <begin position="31"/>
        <end position="40"/>
    </location>
</feature>
<dbReference type="GO" id="GO:0051315">
    <property type="term" value="P:attachment of mitotic spindle microtubules to kinetochore"/>
    <property type="evidence" value="ECO:0007669"/>
    <property type="project" value="TreeGrafter"/>
</dbReference>
<proteinExistence type="inferred from homology"/>
<dbReference type="InterPro" id="IPR008672">
    <property type="entry name" value="Mad1"/>
</dbReference>
<evidence type="ECO:0000256" key="2">
    <source>
        <dbReference type="ARBA" id="ARBA00008029"/>
    </source>
</evidence>
<feature type="compositionally biased region" description="Basic and acidic residues" evidence="8">
    <location>
        <begin position="42"/>
        <end position="51"/>
    </location>
</feature>
<evidence type="ECO:0000256" key="3">
    <source>
        <dbReference type="ARBA" id="ARBA00022618"/>
    </source>
</evidence>
<dbReference type="EMBL" id="CAMXCT020000384">
    <property type="protein sequence ID" value="CAL1131414.1"/>
    <property type="molecule type" value="Genomic_DNA"/>
</dbReference>
<keyword evidence="7" id="KW-0175">Coiled coil</keyword>